<reference evidence="2" key="1">
    <citation type="journal article" date="2019" name="Int. J. Syst. Evol. Microbiol.">
        <title>The Global Catalogue of Microorganisms (GCM) 10K type strain sequencing project: providing services to taxonomists for standard genome sequencing and annotation.</title>
        <authorList>
            <consortium name="The Broad Institute Genomics Platform"/>
            <consortium name="The Broad Institute Genome Sequencing Center for Infectious Disease"/>
            <person name="Wu L."/>
            <person name="Ma J."/>
        </authorList>
    </citation>
    <scope>NUCLEOTIDE SEQUENCE [LARGE SCALE GENOMIC DNA]</scope>
    <source>
        <strain evidence="2">CGMCC 1.16225</strain>
    </source>
</reference>
<name>A0ABW4UHI9_9HYPH</name>
<dbReference type="RefSeq" id="WP_379103831.1">
    <property type="nucleotide sequence ID" value="NZ_JBHUGZ010000019.1"/>
</dbReference>
<dbReference type="Proteomes" id="UP001597405">
    <property type="component" value="Unassembled WGS sequence"/>
</dbReference>
<dbReference type="EMBL" id="JBHUGZ010000019">
    <property type="protein sequence ID" value="MFD1986556.1"/>
    <property type="molecule type" value="Genomic_DNA"/>
</dbReference>
<protein>
    <submittedName>
        <fullName evidence="1">Uncharacterized protein</fullName>
    </submittedName>
</protein>
<accession>A0ABW4UHI9</accession>
<gene>
    <name evidence="1" type="ORF">ACFSOZ_29380</name>
</gene>
<keyword evidence="2" id="KW-1185">Reference proteome</keyword>
<evidence type="ECO:0000313" key="2">
    <source>
        <dbReference type="Proteomes" id="UP001597405"/>
    </source>
</evidence>
<sequence length="146" mass="16412">MSDTNTAMVRFAQDASDEDILTVVRRWNDTLASEDYEGALAMIRAPGWTAELLQRTIAGYGHPEPAERVHKVTPLASASYHPGTEPLNNPWPRHEVDRDTLPDGEPFISVWFDMPLDGYWSDVTATFNLDRDGDMLVLALETIHVM</sequence>
<proteinExistence type="predicted"/>
<comment type="caution">
    <text evidence="1">The sequence shown here is derived from an EMBL/GenBank/DDBJ whole genome shotgun (WGS) entry which is preliminary data.</text>
</comment>
<evidence type="ECO:0000313" key="1">
    <source>
        <dbReference type="EMBL" id="MFD1986556.1"/>
    </source>
</evidence>
<organism evidence="1 2">
    <name type="scientific">Mesorhizobium newzealandense</name>
    <dbReference type="NCBI Taxonomy" id="1300302"/>
    <lineage>
        <taxon>Bacteria</taxon>
        <taxon>Pseudomonadati</taxon>
        <taxon>Pseudomonadota</taxon>
        <taxon>Alphaproteobacteria</taxon>
        <taxon>Hyphomicrobiales</taxon>
        <taxon>Phyllobacteriaceae</taxon>
        <taxon>Mesorhizobium</taxon>
    </lineage>
</organism>